<dbReference type="RefSeq" id="WP_092481949.1">
    <property type="nucleotide sequence ID" value="NZ_FOYM01000003.1"/>
</dbReference>
<name>A0A1I6CYU6_9FIRM</name>
<dbReference type="InterPro" id="IPR017900">
    <property type="entry name" value="4Fe4S_Fe_S_CS"/>
</dbReference>
<proteinExistence type="predicted"/>
<dbReference type="STRING" id="39060.SAMN05660706_10399"/>
<organism evidence="5 6">
    <name type="scientific">Desulfoscipio geothermicus DSM 3669</name>
    <dbReference type="NCBI Taxonomy" id="1121426"/>
    <lineage>
        <taxon>Bacteria</taxon>
        <taxon>Bacillati</taxon>
        <taxon>Bacillota</taxon>
        <taxon>Clostridia</taxon>
        <taxon>Eubacteriales</taxon>
        <taxon>Desulfallaceae</taxon>
        <taxon>Desulfoscipio</taxon>
    </lineage>
</organism>
<dbReference type="InterPro" id="IPR027417">
    <property type="entry name" value="P-loop_NTPase"/>
</dbReference>
<dbReference type="OrthoDB" id="9778602at2"/>
<dbReference type="AlphaFoldDB" id="A0A1I6CYU6"/>
<dbReference type="SUPFAM" id="SSF52540">
    <property type="entry name" value="P-loop containing nucleoside triphosphate hydrolases"/>
    <property type="match status" value="1"/>
</dbReference>
<dbReference type="PROSITE" id="PS51379">
    <property type="entry name" value="4FE4S_FER_2"/>
    <property type="match status" value="2"/>
</dbReference>
<protein>
    <submittedName>
        <fullName evidence="5">MinD superfamily P-loop ATPase, contains an inserted ferredoxin domain</fullName>
    </submittedName>
</protein>
<evidence type="ECO:0000256" key="1">
    <source>
        <dbReference type="ARBA" id="ARBA00022723"/>
    </source>
</evidence>
<feature type="domain" description="4Fe-4S ferredoxin-type" evidence="4">
    <location>
        <begin position="91"/>
        <end position="119"/>
    </location>
</feature>
<keyword evidence="3" id="KW-0411">Iron-sulfur</keyword>
<dbReference type="PANTHER" id="PTHR43063:SF1">
    <property type="entry name" value="4FE-4S CLUSTER CONTAINING PARA FAMILY ATPASE PROTEIN"/>
    <property type="match status" value="1"/>
</dbReference>
<dbReference type="Pfam" id="PF01656">
    <property type="entry name" value="CbiA"/>
    <property type="match status" value="1"/>
</dbReference>
<dbReference type="InterPro" id="IPR002586">
    <property type="entry name" value="CobQ/CobB/MinD/ParA_Nub-bd_dom"/>
</dbReference>
<dbReference type="Proteomes" id="UP000199584">
    <property type="component" value="Unassembled WGS sequence"/>
</dbReference>
<dbReference type="GO" id="GO:0046872">
    <property type="term" value="F:metal ion binding"/>
    <property type="evidence" value="ECO:0007669"/>
    <property type="project" value="UniProtKB-KW"/>
</dbReference>
<dbReference type="EMBL" id="FOYM01000003">
    <property type="protein sequence ID" value="SFQ98426.1"/>
    <property type="molecule type" value="Genomic_DNA"/>
</dbReference>
<keyword evidence="2" id="KW-0408">Iron</keyword>
<dbReference type="Pfam" id="PF00037">
    <property type="entry name" value="Fer4"/>
    <property type="match status" value="1"/>
</dbReference>
<evidence type="ECO:0000256" key="2">
    <source>
        <dbReference type="ARBA" id="ARBA00023004"/>
    </source>
</evidence>
<dbReference type="InterPro" id="IPR017896">
    <property type="entry name" value="4Fe4S_Fe-S-bd"/>
</dbReference>
<reference evidence="6" key="1">
    <citation type="submission" date="2016-10" db="EMBL/GenBank/DDBJ databases">
        <authorList>
            <person name="Varghese N."/>
            <person name="Submissions S."/>
        </authorList>
    </citation>
    <scope>NUCLEOTIDE SEQUENCE [LARGE SCALE GENOMIC DNA]</scope>
    <source>
        <strain evidence="6">DSM 3669</strain>
    </source>
</reference>
<feature type="domain" description="4Fe-4S ferredoxin-type" evidence="4">
    <location>
        <begin position="61"/>
        <end position="90"/>
    </location>
</feature>
<keyword evidence="1" id="KW-0479">Metal-binding</keyword>
<evidence type="ECO:0000313" key="5">
    <source>
        <dbReference type="EMBL" id="SFQ98426.1"/>
    </source>
</evidence>
<dbReference type="GO" id="GO:0051536">
    <property type="term" value="F:iron-sulfur cluster binding"/>
    <property type="evidence" value="ECO:0007669"/>
    <property type="project" value="UniProtKB-KW"/>
</dbReference>
<dbReference type="SUPFAM" id="SSF54862">
    <property type="entry name" value="4Fe-4S ferredoxins"/>
    <property type="match status" value="1"/>
</dbReference>
<dbReference type="Gene3D" id="3.40.50.300">
    <property type="entry name" value="P-loop containing nucleotide triphosphate hydrolases"/>
    <property type="match status" value="2"/>
</dbReference>
<accession>A0A1I6CYU6</accession>
<evidence type="ECO:0000259" key="4">
    <source>
        <dbReference type="PROSITE" id="PS51379"/>
    </source>
</evidence>
<dbReference type="Gene3D" id="3.30.70.20">
    <property type="match status" value="1"/>
</dbReference>
<gene>
    <name evidence="5" type="ORF">SAMN05660706_10399</name>
</gene>
<keyword evidence="6" id="KW-1185">Reference proteome</keyword>
<dbReference type="PANTHER" id="PTHR43063">
    <property type="entry name" value="4FE-4S CLUSTER CONTAINING PARA FAMILY ATPASE PROTEIN"/>
    <property type="match status" value="1"/>
</dbReference>
<dbReference type="PROSITE" id="PS00198">
    <property type="entry name" value="4FE4S_FER_1"/>
    <property type="match status" value="1"/>
</dbReference>
<dbReference type="CDD" id="cd03110">
    <property type="entry name" value="SIMIBI_bact_arch"/>
    <property type="match status" value="1"/>
</dbReference>
<evidence type="ECO:0000256" key="3">
    <source>
        <dbReference type="ARBA" id="ARBA00023014"/>
    </source>
</evidence>
<evidence type="ECO:0000313" key="6">
    <source>
        <dbReference type="Proteomes" id="UP000199584"/>
    </source>
</evidence>
<sequence>MIIAVASGKGGTGKTTVATSMALSLQDMSSEVTFIDCDVEEPNGHIFLCPQITGSDNIYIEVPEIDRQKCTRCGKCADLCAFNALLATSDEVIVFPEFCHGCGGCRYFCPVEAVTMMPKKIGTVEKGLAGRVKFARGRLEVGAALSPPVVDAVKKHSTDQGIIILDAPPGTSCPVIHSVRGSDFCLLVAEPTSFGLNDLDLAVQMVRSLGVPCGVLINRARERSCLIEKYCREHELNVLMKIPLSKDIAGAYSRGIPLGAVDGKWNKAFRRIYRDIRELVANEGNNRYQR</sequence>